<organism evidence="1 2">
    <name type="scientific">Helicobacter pylori NQ4076</name>
    <dbReference type="NCBI Taxonomy" id="992029"/>
    <lineage>
        <taxon>Bacteria</taxon>
        <taxon>Pseudomonadati</taxon>
        <taxon>Campylobacterota</taxon>
        <taxon>Epsilonproteobacteria</taxon>
        <taxon>Campylobacterales</taxon>
        <taxon>Helicobacteraceae</taxon>
        <taxon>Helicobacter</taxon>
    </lineage>
</organism>
<name>J0J9I6_HELPX</name>
<gene>
    <name evidence="1" type="ORF">HPNQ4076_0765</name>
</gene>
<dbReference type="PATRIC" id="fig|992029.3.peg.745"/>
<evidence type="ECO:0000313" key="2">
    <source>
        <dbReference type="Proteomes" id="UP000004074"/>
    </source>
</evidence>
<protein>
    <submittedName>
        <fullName evidence="1">Putative type II site-specific deoxyribonuclease</fullName>
    </submittedName>
</protein>
<dbReference type="AlphaFoldDB" id="J0J9I6"/>
<proteinExistence type="predicted"/>
<dbReference type="EMBL" id="AKNX01000002">
    <property type="protein sequence ID" value="EJB34517.1"/>
    <property type="molecule type" value="Genomic_DNA"/>
</dbReference>
<dbReference type="RefSeq" id="WP_001276993.1">
    <property type="nucleotide sequence ID" value="NZ_AKNX01000002.1"/>
</dbReference>
<dbReference type="GO" id="GO:0009036">
    <property type="term" value="F:type II site-specific deoxyribonuclease activity"/>
    <property type="evidence" value="ECO:0007669"/>
    <property type="project" value="InterPro"/>
</dbReference>
<evidence type="ECO:0000313" key="1">
    <source>
        <dbReference type="EMBL" id="EJB34517.1"/>
    </source>
</evidence>
<dbReference type="Proteomes" id="UP000004074">
    <property type="component" value="Unassembled WGS sequence"/>
</dbReference>
<sequence>MSATQLYKDLKKIKWDETQGKITFCLANISTTLKAKDTVGFVLQEWLKDFMSLNGYQFKEPKHSQSFPDFFLFNQELQILEFLEIKAFQYEKSPAFDIANFESYCDRLLEKPQVLNTFYLIFAYKMQENGGILIKEIYLHKIYEIAGRSSVYPLKVQVKRGMIYNIRPNSAFKTNKTFAFQNMDEFIEALYNTLKLYKGEERALEWYKNFKKYKINFYIYIV</sequence>
<dbReference type="InterPro" id="IPR019064">
    <property type="entry name" value="Restrct_endonuc_II_NlaIV"/>
</dbReference>
<accession>J0J9I6</accession>
<dbReference type="Pfam" id="PF09564">
    <property type="entry name" value="RE_NgoBV"/>
    <property type="match status" value="1"/>
</dbReference>
<comment type="caution">
    <text evidence="1">The sequence shown here is derived from an EMBL/GenBank/DDBJ whole genome shotgun (WGS) entry which is preliminary data.</text>
</comment>
<reference evidence="1 2" key="1">
    <citation type="journal article" date="2013" name="Pathog. Dis.">
        <title>Genome sequences of 65 Helicobacter pylori strains isolated from asymptomatic individuals and patients with gastric cancer, peptic ulcer disease, or gastritis.</title>
        <authorList>
            <person name="Blanchard T.G."/>
            <person name="Czinn S.J."/>
            <person name="Correa P."/>
            <person name="Nakazawa T."/>
            <person name="Keelan M."/>
            <person name="Morningstar L."/>
            <person name="Santana-Cruz I."/>
            <person name="Maroo A."/>
            <person name="McCracken C."/>
            <person name="Shefchek K."/>
            <person name="Daugherty S."/>
            <person name="Song Y."/>
            <person name="Fraser C.M."/>
            <person name="Fricke W.F."/>
        </authorList>
    </citation>
    <scope>NUCLEOTIDE SEQUENCE [LARGE SCALE GENOMIC DNA]</scope>
    <source>
        <strain evidence="1 2">NQ4076</strain>
    </source>
</reference>